<dbReference type="InterPro" id="IPR029058">
    <property type="entry name" value="AB_hydrolase_fold"/>
</dbReference>
<dbReference type="PANTHER" id="PTHR22946:SF0">
    <property type="entry name" value="DIENELACTONE HYDROLASE DOMAIN-CONTAINING PROTEIN"/>
    <property type="match status" value="1"/>
</dbReference>
<accession>A0ABN7ZP69</accession>
<keyword evidence="2" id="KW-1185">Reference proteome</keyword>
<dbReference type="Gene3D" id="3.40.50.1820">
    <property type="entry name" value="alpha/beta hydrolase"/>
    <property type="match status" value="1"/>
</dbReference>
<dbReference type="GO" id="GO:0016740">
    <property type="term" value="F:transferase activity"/>
    <property type="evidence" value="ECO:0007669"/>
    <property type="project" value="UniProtKB-KW"/>
</dbReference>
<dbReference type="PANTHER" id="PTHR22946">
    <property type="entry name" value="DIENELACTONE HYDROLASE DOMAIN-CONTAINING PROTEIN-RELATED"/>
    <property type="match status" value="1"/>
</dbReference>
<gene>
    <name evidence="1" type="ORF">LMG23994_07184</name>
</gene>
<reference evidence="1 2" key="1">
    <citation type="submission" date="2021-08" db="EMBL/GenBank/DDBJ databases">
        <authorList>
            <person name="Peeters C."/>
        </authorList>
    </citation>
    <scope>NUCLEOTIDE SEQUENCE [LARGE SCALE GENOMIC DNA]</scope>
    <source>
        <strain evidence="1 2">LMG 23994</strain>
    </source>
</reference>
<name>A0ABN7ZP69_9BURK</name>
<dbReference type="SUPFAM" id="SSF53474">
    <property type="entry name" value="alpha/beta-Hydrolases"/>
    <property type="match status" value="1"/>
</dbReference>
<proteinExistence type="predicted"/>
<evidence type="ECO:0000313" key="2">
    <source>
        <dbReference type="Proteomes" id="UP000701702"/>
    </source>
</evidence>
<comment type="caution">
    <text evidence="1">The sequence shown here is derived from an EMBL/GenBank/DDBJ whole genome shotgun (WGS) entry which is preliminary data.</text>
</comment>
<keyword evidence="1" id="KW-0808">Transferase</keyword>
<evidence type="ECO:0000313" key="1">
    <source>
        <dbReference type="EMBL" id="CAG9187738.1"/>
    </source>
</evidence>
<dbReference type="InterPro" id="IPR050261">
    <property type="entry name" value="FrsA_esterase"/>
</dbReference>
<sequence length="238" mass="25411">MGEREESLMEHITTERVQIRIGDIALSGDLALPKAASGLILFAHGGCSLRHSVRNRGVASMLNRLGLGTLLFDLLAPEEGIDIARRFDIAGLSERLKAATTSVAHLARGHHLQLGYFGTSTGAAAAIRAAAESPLQMRIDAVVSRGGRVDLAGHEALCQLRAPTLMLVGEADPVVLKLNVLATAWIPCEKRIEVIPGATHLFDEPGALEQVGKLAGEWFCRHFAAVPQHAPHGHAARQ</sequence>
<dbReference type="Proteomes" id="UP000701702">
    <property type="component" value="Unassembled WGS sequence"/>
</dbReference>
<protein>
    <submittedName>
        <fullName evidence="1">Phosphoribosyl transferase</fullName>
    </submittedName>
</protein>
<organism evidence="1 2">
    <name type="scientific">Cupriavidus pinatubonensis</name>
    <dbReference type="NCBI Taxonomy" id="248026"/>
    <lineage>
        <taxon>Bacteria</taxon>
        <taxon>Pseudomonadati</taxon>
        <taxon>Pseudomonadota</taxon>
        <taxon>Betaproteobacteria</taxon>
        <taxon>Burkholderiales</taxon>
        <taxon>Burkholderiaceae</taxon>
        <taxon>Cupriavidus</taxon>
    </lineage>
</organism>
<dbReference type="EMBL" id="CAJZAF010000110">
    <property type="protein sequence ID" value="CAG9187738.1"/>
    <property type="molecule type" value="Genomic_DNA"/>
</dbReference>